<comment type="function">
    <text evidence="2">Catalyzes two steps in the biosynthesis of the molybdenum cofactor. In the first step, molybdopterin is adenylated. Subsequently, molybdate is inserted into adenylated molybdopterin and AMP is released.</text>
</comment>
<keyword evidence="2" id="KW-0501">Molybdenum cofactor biosynthesis</keyword>
<keyword evidence="2" id="KW-0500">Molybdenum</keyword>
<dbReference type="InterPro" id="IPR038987">
    <property type="entry name" value="MoeA-like"/>
</dbReference>
<feature type="non-terminal residue" evidence="4">
    <location>
        <position position="1"/>
    </location>
</feature>
<dbReference type="EMBL" id="FR958704">
    <property type="protein sequence ID" value="CDR00595.1"/>
    <property type="molecule type" value="Genomic_DNA"/>
</dbReference>
<feature type="domain" description="MoaB/Mog" evidence="3">
    <location>
        <begin position="137"/>
        <end position="226"/>
    </location>
</feature>
<evidence type="ECO:0000313" key="5">
    <source>
        <dbReference type="Proteomes" id="UP000193380"/>
    </source>
</evidence>
<keyword evidence="2" id="KW-0460">Magnesium</keyword>
<dbReference type="InterPro" id="IPR001453">
    <property type="entry name" value="MoaB/Mog_dom"/>
</dbReference>
<accession>A0A060ZHC8</accession>
<evidence type="ECO:0000313" key="4">
    <source>
        <dbReference type="EMBL" id="CDR00595.1"/>
    </source>
</evidence>
<dbReference type="GO" id="GO:0061598">
    <property type="term" value="F:molybdopterin adenylyltransferase activity"/>
    <property type="evidence" value="ECO:0007669"/>
    <property type="project" value="UniProtKB-UniRule"/>
</dbReference>
<keyword evidence="2" id="KW-0808">Transferase</keyword>
<dbReference type="SUPFAM" id="SSF63882">
    <property type="entry name" value="MoeA N-terminal region -like"/>
    <property type="match status" value="1"/>
</dbReference>
<dbReference type="SUPFAM" id="SSF53218">
    <property type="entry name" value="Molybdenum cofactor biosynthesis proteins"/>
    <property type="match status" value="1"/>
</dbReference>
<comment type="catalytic activity">
    <reaction evidence="2">
        <text>adenylyl-molybdopterin + molybdate = Mo-molybdopterin + AMP + H(+)</text>
        <dbReference type="Rhea" id="RHEA:35047"/>
        <dbReference type="ChEBI" id="CHEBI:15378"/>
        <dbReference type="ChEBI" id="CHEBI:36264"/>
        <dbReference type="ChEBI" id="CHEBI:62727"/>
        <dbReference type="ChEBI" id="CHEBI:71302"/>
        <dbReference type="ChEBI" id="CHEBI:456215"/>
    </reaction>
</comment>
<dbReference type="GO" id="GO:0005524">
    <property type="term" value="F:ATP binding"/>
    <property type="evidence" value="ECO:0007669"/>
    <property type="project" value="UniProtKB-UniRule"/>
</dbReference>
<dbReference type="GO" id="GO:0030425">
    <property type="term" value="C:dendrite"/>
    <property type="evidence" value="ECO:0007669"/>
    <property type="project" value="TreeGrafter"/>
</dbReference>
<dbReference type="UniPathway" id="UPA00344"/>
<comment type="similarity">
    <text evidence="1">In the N-terminal section; belongs to the MoaB/Mog family.</text>
</comment>
<dbReference type="GO" id="GO:0097112">
    <property type="term" value="P:gamma-aminobutyric acid receptor clustering"/>
    <property type="evidence" value="ECO:0007669"/>
    <property type="project" value="TreeGrafter"/>
</dbReference>
<dbReference type="GO" id="GO:0061599">
    <property type="term" value="F:molybdopterin molybdotransferase activity"/>
    <property type="evidence" value="ECO:0007669"/>
    <property type="project" value="UniProtKB-UniRule"/>
</dbReference>
<dbReference type="GO" id="GO:0099634">
    <property type="term" value="C:postsynaptic specialization membrane"/>
    <property type="evidence" value="ECO:0007669"/>
    <property type="project" value="GOC"/>
</dbReference>
<keyword evidence="2" id="KW-0479">Metal-binding</keyword>
<dbReference type="InterPro" id="IPR036135">
    <property type="entry name" value="MoeA_linker/N_sf"/>
</dbReference>
<comment type="pathway">
    <text evidence="2">Cofactor biosynthesis; molybdopterin biosynthesis.</text>
</comment>
<comment type="cofactor">
    <cofactor evidence="2">
        <name>Mg(2+)</name>
        <dbReference type="ChEBI" id="CHEBI:18420"/>
    </cofactor>
</comment>
<dbReference type="GO" id="GO:0098970">
    <property type="term" value="P:postsynaptic neurotransmitter receptor diffusion trapping"/>
    <property type="evidence" value="ECO:0007669"/>
    <property type="project" value="TreeGrafter"/>
</dbReference>
<dbReference type="GO" id="GO:0007529">
    <property type="term" value="P:establishment of synaptic specificity at neuromuscular junction"/>
    <property type="evidence" value="ECO:0007669"/>
    <property type="project" value="TreeGrafter"/>
</dbReference>
<sequence length="227" mass="24029">ATTVGKVFCVIAPYRCVGFSFSGHRGAGGADPRTGPSGQDIRCVCVCVCLRACKPASMCCCVCVCVKCVLMFLCTHTPSLTFLLNILVSTPSRPIGHDIKRGECVLSKGTHMGPSEIGLLATVGVTEVEVQKFPVVAVMSTGNELLNPEDDLHPGKIRDSNRSTLLATIQEHGYPTINLGIVGDNPDDLLNALNEGISRADVIITSGGVSMGEKVCEQIVSMNGHWL</sequence>
<reference evidence="4" key="1">
    <citation type="journal article" date="2014" name="Nat. Commun.">
        <title>The rainbow trout genome provides novel insights into evolution after whole-genome duplication in vertebrates.</title>
        <authorList>
            <person name="Berthelot C."/>
            <person name="Brunet F."/>
            <person name="Chalopin D."/>
            <person name="Juanchich A."/>
            <person name="Bernard M."/>
            <person name="Noel B."/>
            <person name="Bento P."/>
            <person name="Da Silva C."/>
            <person name="Labadie K."/>
            <person name="Alberti A."/>
            <person name="Aury J.M."/>
            <person name="Louis A."/>
            <person name="Dehais P."/>
            <person name="Bardou P."/>
            <person name="Montfort J."/>
            <person name="Klopp C."/>
            <person name="Cabau C."/>
            <person name="Gaspin C."/>
            <person name="Thorgaard G.H."/>
            <person name="Boussaha M."/>
            <person name="Quillet E."/>
            <person name="Guyomard R."/>
            <person name="Galiana D."/>
            <person name="Bobe J."/>
            <person name="Volff J.N."/>
            <person name="Genet C."/>
            <person name="Wincker P."/>
            <person name="Jaillon O."/>
            <person name="Roest Crollius H."/>
            <person name="Guiguen Y."/>
        </authorList>
    </citation>
    <scope>NUCLEOTIDE SEQUENCE [LARGE SCALE GENOMIC DNA]</scope>
</reference>
<dbReference type="GO" id="GO:0046872">
    <property type="term" value="F:metal ion binding"/>
    <property type="evidence" value="ECO:0007669"/>
    <property type="project" value="UniProtKB-UniRule"/>
</dbReference>
<reference evidence="4" key="2">
    <citation type="submission" date="2014-03" db="EMBL/GenBank/DDBJ databases">
        <authorList>
            <person name="Genoscope - CEA"/>
        </authorList>
    </citation>
    <scope>NUCLEOTIDE SEQUENCE</scope>
</reference>
<proteinExistence type="inferred from homology"/>
<dbReference type="Proteomes" id="UP000193380">
    <property type="component" value="Unassembled WGS sequence"/>
</dbReference>
<dbReference type="PANTHER" id="PTHR10192:SF5">
    <property type="entry name" value="GEPHYRIN"/>
    <property type="match status" value="1"/>
</dbReference>
<dbReference type="STRING" id="8022.A0A060ZHC8"/>
<evidence type="ECO:0000259" key="3">
    <source>
        <dbReference type="SMART" id="SM00852"/>
    </source>
</evidence>
<comment type="similarity">
    <text evidence="2">Belongs to the MoeA family.</text>
</comment>
<dbReference type="GO" id="GO:0005829">
    <property type="term" value="C:cytosol"/>
    <property type="evidence" value="ECO:0007669"/>
    <property type="project" value="TreeGrafter"/>
</dbReference>
<dbReference type="PANTHER" id="PTHR10192">
    <property type="entry name" value="MOLYBDOPTERIN BIOSYNTHESIS PROTEIN"/>
    <property type="match status" value="1"/>
</dbReference>
<dbReference type="Pfam" id="PF00994">
    <property type="entry name" value="MoCF_biosynth"/>
    <property type="match status" value="1"/>
</dbReference>
<evidence type="ECO:0000256" key="1">
    <source>
        <dbReference type="ARBA" id="ARBA00007589"/>
    </source>
</evidence>
<dbReference type="GO" id="GO:0072579">
    <property type="term" value="P:glycine receptor clustering"/>
    <property type="evidence" value="ECO:0007669"/>
    <property type="project" value="TreeGrafter"/>
</dbReference>
<dbReference type="Gene3D" id="3.40.980.10">
    <property type="entry name" value="MoaB/Mog-like domain"/>
    <property type="match status" value="1"/>
</dbReference>
<dbReference type="SMART" id="SM00852">
    <property type="entry name" value="MoCF_biosynth"/>
    <property type="match status" value="1"/>
</dbReference>
<comment type="catalytic activity">
    <reaction evidence="2">
        <text>molybdopterin + ATP + H(+) = adenylyl-molybdopterin + diphosphate</text>
        <dbReference type="Rhea" id="RHEA:31331"/>
        <dbReference type="ChEBI" id="CHEBI:15378"/>
        <dbReference type="ChEBI" id="CHEBI:30616"/>
        <dbReference type="ChEBI" id="CHEBI:33019"/>
        <dbReference type="ChEBI" id="CHEBI:58698"/>
        <dbReference type="ChEBI" id="CHEBI:62727"/>
    </reaction>
</comment>
<name>A0A060ZHC8_ONCMY</name>
<gene>
    <name evidence="4" type="ORF">GSONMT00006279001</name>
</gene>
<dbReference type="InterPro" id="IPR036425">
    <property type="entry name" value="MoaB/Mog-like_dom_sf"/>
</dbReference>
<dbReference type="PaxDb" id="8022-A0A060ZHC8"/>
<dbReference type="GO" id="GO:0006777">
    <property type="term" value="P:Mo-molybdopterin cofactor biosynthetic process"/>
    <property type="evidence" value="ECO:0007669"/>
    <property type="project" value="UniProtKB-UniRule"/>
</dbReference>
<protein>
    <recommendedName>
        <fullName evidence="3">MoaB/Mog domain-containing protein</fullName>
    </recommendedName>
</protein>
<dbReference type="AlphaFoldDB" id="A0A060ZHC8"/>
<evidence type="ECO:0000256" key="2">
    <source>
        <dbReference type="RuleBase" id="RU365090"/>
    </source>
</evidence>
<organism evidence="4 5">
    <name type="scientific">Oncorhynchus mykiss</name>
    <name type="common">Rainbow trout</name>
    <name type="synonym">Salmo gairdneri</name>
    <dbReference type="NCBI Taxonomy" id="8022"/>
    <lineage>
        <taxon>Eukaryota</taxon>
        <taxon>Metazoa</taxon>
        <taxon>Chordata</taxon>
        <taxon>Craniata</taxon>
        <taxon>Vertebrata</taxon>
        <taxon>Euteleostomi</taxon>
        <taxon>Actinopterygii</taxon>
        <taxon>Neopterygii</taxon>
        <taxon>Teleostei</taxon>
        <taxon>Protacanthopterygii</taxon>
        <taxon>Salmoniformes</taxon>
        <taxon>Salmonidae</taxon>
        <taxon>Salmoninae</taxon>
        <taxon>Oncorhynchus</taxon>
    </lineage>
</organism>